<accession>A0A0Z8F8Z5</accession>
<evidence type="ECO:0000259" key="2">
    <source>
        <dbReference type="PROSITE" id="PS50943"/>
    </source>
</evidence>
<dbReference type="InterPro" id="IPR050807">
    <property type="entry name" value="TransReg_Diox_bact_type"/>
</dbReference>
<dbReference type="Pfam" id="PF01381">
    <property type="entry name" value="HTH_3"/>
    <property type="match status" value="1"/>
</dbReference>
<evidence type="ECO:0000313" key="3">
    <source>
        <dbReference type="EMBL" id="CYV00125.1"/>
    </source>
</evidence>
<dbReference type="GO" id="GO:0003700">
    <property type="term" value="F:DNA-binding transcription factor activity"/>
    <property type="evidence" value="ECO:0007669"/>
    <property type="project" value="TreeGrafter"/>
</dbReference>
<dbReference type="GO" id="GO:0003677">
    <property type="term" value="F:DNA binding"/>
    <property type="evidence" value="ECO:0007669"/>
    <property type="project" value="UniProtKB-KW"/>
</dbReference>
<gene>
    <name evidence="4" type="ORF">EI220_11730</name>
    <name evidence="3" type="ORF">ERS132394_01978</name>
</gene>
<dbReference type="RefSeq" id="WP_044672733.1">
    <property type="nucleotide sequence ID" value="NZ_CEEO01000051.1"/>
</dbReference>
<dbReference type="InterPro" id="IPR001387">
    <property type="entry name" value="Cro/C1-type_HTH"/>
</dbReference>
<keyword evidence="1 3" id="KW-0238">DNA-binding</keyword>
<evidence type="ECO:0000256" key="1">
    <source>
        <dbReference type="ARBA" id="ARBA00023125"/>
    </source>
</evidence>
<reference evidence="3 5" key="1">
    <citation type="submission" date="2016-02" db="EMBL/GenBank/DDBJ databases">
        <authorList>
            <consortium name="Pathogen Informatics"/>
        </authorList>
    </citation>
    <scope>NUCLEOTIDE SEQUENCE [LARGE SCALE GENOMIC DNA]</scope>
    <source>
        <strain evidence="3 5">LSS32</strain>
    </source>
</reference>
<dbReference type="PROSITE" id="PS50943">
    <property type="entry name" value="HTH_CROC1"/>
    <property type="match status" value="1"/>
</dbReference>
<dbReference type="SMART" id="SM00530">
    <property type="entry name" value="HTH_XRE"/>
    <property type="match status" value="1"/>
</dbReference>
<dbReference type="PANTHER" id="PTHR46797">
    <property type="entry name" value="HTH-TYPE TRANSCRIPTIONAL REGULATOR"/>
    <property type="match status" value="1"/>
</dbReference>
<dbReference type="Proteomes" id="UP000072618">
    <property type="component" value="Unassembled WGS sequence"/>
</dbReference>
<dbReference type="SUPFAM" id="SSF47413">
    <property type="entry name" value="lambda repressor-like DNA-binding domains"/>
    <property type="match status" value="1"/>
</dbReference>
<name>A0A0Z8F8Z5_STRSU</name>
<sequence>MTNNLQKFIAKRIKTLRLQAGLTQTELEARAELGFNYINKLETKESNITINTLHKIIDALEVDVPTFFDMQISKDENLDELILMLTELPKNKRDDVIQAVSQLIKTLK</sequence>
<dbReference type="GO" id="GO:0005829">
    <property type="term" value="C:cytosol"/>
    <property type="evidence" value="ECO:0007669"/>
    <property type="project" value="TreeGrafter"/>
</dbReference>
<dbReference type="EMBL" id="FIGJ01000028">
    <property type="protein sequence ID" value="CYV00125.1"/>
    <property type="molecule type" value="Genomic_DNA"/>
</dbReference>
<organism evidence="4 6">
    <name type="scientific">Streptococcus suis</name>
    <dbReference type="NCBI Taxonomy" id="1307"/>
    <lineage>
        <taxon>Bacteria</taxon>
        <taxon>Bacillati</taxon>
        <taxon>Bacillota</taxon>
        <taxon>Bacilli</taxon>
        <taxon>Lactobacillales</taxon>
        <taxon>Streptococcaceae</taxon>
        <taxon>Streptococcus</taxon>
    </lineage>
</organism>
<feature type="domain" description="HTH cro/C1-type" evidence="2">
    <location>
        <begin position="13"/>
        <end position="67"/>
    </location>
</feature>
<evidence type="ECO:0000313" key="5">
    <source>
        <dbReference type="Proteomes" id="UP000072618"/>
    </source>
</evidence>
<dbReference type="Proteomes" id="UP000278566">
    <property type="component" value="Unassembled WGS sequence"/>
</dbReference>
<evidence type="ECO:0000313" key="4">
    <source>
        <dbReference type="EMBL" id="RRN48272.1"/>
    </source>
</evidence>
<dbReference type="PANTHER" id="PTHR46797:SF2">
    <property type="entry name" value="TRANSCRIPTIONAL REGULATOR"/>
    <property type="match status" value="1"/>
</dbReference>
<evidence type="ECO:0000313" key="6">
    <source>
        <dbReference type="Proteomes" id="UP000278566"/>
    </source>
</evidence>
<dbReference type="Gene3D" id="1.10.260.40">
    <property type="entry name" value="lambda repressor-like DNA-binding domains"/>
    <property type="match status" value="1"/>
</dbReference>
<dbReference type="CDD" id="cd00093">
    <property type="entry name" value="HTH_XRE"/>
    <property type="match status" value="1"/>
</dbReference>
<reference evidence="4 6" key="2">
    <citation type="submission" date="2018-11" db="EMBL/GenBank/DDBJ databases">
        <title>Changes in penicillin susceptibility of Streptococcus suis isolates by amino acid alterations in the penicillin-binding protein.</title>
        <authorList>
            <person name="Niemann L."/>
            <person name="Eichhorn I."/>
        </authorList>
    </citation>
    <scope>NUCLEOTIDE SEQUENCE [LARGE SCALE GENOMIC DNA]</scope>
    <source>
        <strain evidence="4 6">IMT40738</strain>
    </source>
</reference>
<dbReference type="AlphaFoldDB" id="A0A0Z8F8Z5"/>
<protein>
    <submittedName>
        <fullName evidence="3">DNA-binding protein</fullName>
    </submittedName>
    <submittedName>
        <fullName evidence="4">XRE family transcriptional regulator</fullName>
    </submittedName>
</protein>
<proteinExistence type="predicted"/>
<dbReference type="EMBL" id="RRZO01000093">
    <property type="protein sequence ID" value="RRN48272.1"/>
    <property type="molecule type" value="Genomic_DNA"/>
</dbReference>
<dbReference type="InterPro" id="IPR010982">
    <property type="entry name" value="Lambda_DNA-bd_dom_sf"/>
</dbReference>